<dbReference type="RefSeq" id="WP_371947374.1">
    <property type="nucleotide sequence ID" value="NZ_JAXCEI010000001.1"/>
</dbReference>
<organism evidence="1 2">
    <name type="scientific">Actinomadura monticuli</name>
    <dbReference type="NCBI Taxonomy" id="3097367"/>
    <lineage>
        <taxon>Bacteria</taxon>
        <taxon>Bacillati</taxon>
        <taxon>Actinomycetota</taxon>
        <taxon>Actinomycetes</taxon>
        <taxon>Streptosporangiales</taxon>
        <taxon>Thermomonosporaceae</taxon>
        <taxon>Actinomadura</taxon>
    </lineage>
</organism>
<sequence length="409" mass="44252">MTDNPRPEWAKRLQAERVARSWSQATMAKQLWAAAGVTPTPTQVKSLARQIRGYENGKRPREWAAPYAQVFGLPEDDLFAVAGPPALDALPMLLRAPSSPTTADLSRLPPIERVEGMLRRLYRLEAEFGGDELCAVVADQVEFAAALFGSSALTADLQQRLHVAMAGLTQIAGWLAIDANRHGDVGRHLSATVYAAHEIGDLGLAAHAMGYMSLHFLYRDEARQALSLAATASTLAAAAGTPKTRAILHDRTARAHARLGQADACLRHLDLADAEYAAPAAAGEPQWLGYVSEVEIAAQRGACLLDLAKAHPAMAHQAVESLQNVVAQVEAAEPDHQRDLAHYRTRLASAHLLQGEPARAAQVAETAYETTLQIGSARVAERFEELMTSFEPYEDVPEVRDMVATVKGR</sequence>
<dbReference type="EMBL" id="JAXCEI010000001">
    <property type="protein sequence ID" value="MFA1538050.1"/>
    <property type="molecule type" value="Genomic_DNA"/>
</dbReference>
<evidence type="ECO:0000313" key="2">
    <source>
        <dbReference type="Proteomes" id="UP001569963"/>
    </source>
</evidence>
<reference evidence="1 2" key="1">
    <citation type="submission" date="2023-11" db="EMBL/GenBank/DDBJ databases">
        <title>Actinomadura monticuli sp. nov., isolated from volcanic ash.</title>
        <authorList>
            <person name="Lee S.D."/>
            <person name="Yang H."/>
            <person name="Kim I.S."/>
        </authorList>
    </citation>
    <scope>NUCLEOTIDE SEQUENCE [LARGE SCALE GENOMIC DNA]</scope>
    <source>
        <strain evidence="1 2">DLS-62</strain>
    </source>
</reference>
<evidence type="ECO:0000313" key="1">
    <source>
        <dbReference type="EMBL" id="MFA1538050.1"/>
    </source>
</evidence>
<gene>
    <name evidence="1" type="ORF">SM611_03840</name>
</gene>
<dbReference type="CDD" id="cd00093">
    <property type="entry name" value="HTH_XRE"/>
    <property type="match status" value="1"/>
</dbReference>
<dbReference type="Proteomes" id="UP001569963">
    <property type="component" value="Unassembled WGS sequence"/>
</dbReference>
<protein>
    <submittedName>
        <fullName evidence="1">Helix-turn-helix transcriptional regulator</fullName>
    </submittedName>
</protein>
<comment type="caution">
    <text evidence="1">The sequence shown here is derived from an EMBL/GenBank/DDBJ whole genome shotgun (WGS) entry which is preliminary data.</text>
</comment>
<proteinExistence type="predicted"/>
<name>A0ABV4Q5N0_9ACTN</name>
<accession>A0ABV4Q5N0</accession>
<dbReference type="InterPro" id="IPR001387">
    <property type="entry name" value="Cro/C1-type_HTH"/>
</dbReference>
<keyword evidence="2" id="KW-1185">Reference proteome</keyword>